<protein>
    <submittedName>
        <fullName evidence="7">Divalent metal cation transporter</fullName>
    </submittedName>
</protein>
<feature type="transmembrane region" description="Helical" evidence="6">
    <location>
        <begin position="264"/>
        <end position="285"/>
    </location>
</feature>
<proteinExistence type="predicted"/>
<keyword evidence="4 6" id="KW-1133">Transmembrane helix</keyword>
<feature type="transmembrane region" description="Helical" evidence="6">
    <location>
        <begin position="383"/>
        <end position="401"/>
    </location>
</feature>
<feature type="transmembrane region" description="Helical" evidence="6">
    <location>
        <begin position="34"/>
        <end position="55"/>
    </location>
</feature>
<feature type="transmembrane region" description="Helical" evidence="6">
    <location>
        <begin position="140"/>
        <end position="160"/>
    </location>
</feature>
<reference evidence="7" key="1">
    <citation type="submission" date="2020-10" db="EMBL/GenBank/DDBJ databases">
        <title>Ca. Dormibacterota MAGs.</title>
        <authorList>
            <person name="Montgomery K."/>
        </authorList>
    </citation>
    <scope>NUCLEOTIDE SEQUENCE [LARGE SCALE GENOMIC DNA]</scope>
    <source>
        <strain evidence="7">SC8812_S17_10</strain>
    </source>
</reference>
<evidence type="ECO:0000256" key="6">
    <source>
        <dbReference type="SAM" id="Phobius"/>
    </source>
</evidence>
<dbReference type="PANTHER" id="PTHR11706">
    <property type="entry name" value="SOLUTE CARRIER PROTEIN FAMILY 11 MEMBER"/>
    <property type="match status" value="1"/>
</dbReference>
<feature type="transmembrane region" description="Helical" evidence="6">
    <location>
        <begin position="315"/>
        <end position="334"/>
    </location>
</feature>
<dbReference type="RefSeq" id="WP_338203640.1">
    <property type="nucleotide sequence ID" value="NZ_JAEKNR010000178.1"/>
</dbReference>
<evidence type="ECO:0000256" key="3">
    <source>
        <dbReference type="ARBA" id="ARBA00022692"/>
    </source>
</evidence>
<dbReference type="InterPro" id="IPR001046">
    <property type="entry name" value="NRAMP_fam"/>
</dbReference>
<keyword evidence="8" id="KW-1185">Reference proteome</keyword>
<name>A0A934K4P1_9BACT</name>
<keyword evidence="3 6" id="KW-0812">Transmembrane</keyword>
<evidence type="ECO:0000256" key="2">
    <source>
        <dbReference type="ARBA" id="ARBA00022448"/>
    </source>
</evidence>
<sequence length="407" mass="42514">MKVVLQVALGILAAIGGFVDIGELVFNGQAGSRFGYGLVWAILVGLGGAMVFSEMSGRVAAVSQRAVFDLIRERMGLSVGLVALGAGEVVCLMTLTAELGGVVIVLRLLSGLPYGLLLPVAGLGMVVVILTLPFDWLERLFGYAGLGLVAFVVAALKLHPDWHQLARGALPSFDLAQPGLYLYFVVGVIATTVSPYEVYFYSSGGVEDGWTPKDLWLNRVTAFFGFGVGALLSIAILVVSAEVLRPLGIQPQHLGSTAMTLGTLGPVGLLAGLGGILFAVGGAALETSLSGAYSLSQFVGWPWGKYLGPRKAPRFNVVWIVFLALAMLVLATGVDPVAVTEYAVIFAAVAMPLTYAPVLLVANDRSYMGRHANGRLANVMGGVYLVIILVAAVLAVPLLILTNAGQG</sequence>
<evidence type="ECO:0000313" key="8">
    <source>
        <dbReference type="Proteomes" id="UP000612893"/>
    </source>
</evidence>
<evidence type="ECO:0000313" key="7">
    <source>
        <dbReference type="EMBL" id="MBJ7599979.1"/>
    </source>
</evidence>
<feature type="transmembrane region" description="Helical" evidence="6">
    <location>
        <begin position="112"/>
        <end position="133"/>
    </location>
</feature>
<feature type="transmembrane region" description="Helical" evidence="6">
    <location>
        <begin position="76"/>
        <end position="106"/>
    </location>
</feature>
<dbReference type="PANTHER" id="PTHR11706:SF33">
    <property type="entry name" value="NATURAL RESISTANCE-ASSOCIATED MACROPHAGE PROTEIN 2"/>
    <property type="match status" value="1"/>
</dbReference>
<dbReference type="Proteomes" id="UP000612893">
    <property type="component" value="Unassembled WGS sequence"/>
</dbReference>
<keyword evidence="2" id="KW-0813">Transport</keyword>
<dbReference type="AlphaFoldDB" id="A0A934K4P1"/>
<evidence type="ECO:0000256" key="5">
    <source>
        <dbReference type="ARBA" id="ARBA00023136"/>
    </source>
</evidence>
<comment type="caution">
    <text evidence="7">The sequence shown here is derived from an EMBL/GenBank/DDBJ whole genome shotgun (WGS) entry which is preliminary data.</text>
</comment>
<dbReference type="EMBL" id="JAEKNR010000178">
    <property type="protein sequence ID" value="MBJ7599979.1"/>
    <property type="molecule type" value="Genomic_DNA"/>
</dbReference>
<feature type="transmembrane region" description="Helical" evidence="6">
    <location>
        <begin position="222"/>
        <end position="244"/>
    </location>
</feature>
<gene>
    <name evidence="7" type="ORF">JF922_18115</name>
</gene>
<organism evidence="7 8">
    <name type="scientific">Candidatus Nephthysia bennettiae</name>
    <dbReference type="NCBI Taxonomy" id="3127016"/>
    <lineage>
        <taxon>Bacteria</taxon>
        <taxon>Bacillati</taxon>
        <taxon>Candidatus Dormiibacterota</taxon>
        <taxon>Candidatus Dormibacteria</taxon>
        <taxon>Candidatus Dormibacterales</taxon>
        <taxon>Candidatus Dormibacteraceae</taxon>
        <taxon>Candidatus Nephthysia</taxon>
    </lineage>
</organism>
<accession>A0A934K4P1</accession>
<comment type="subcellular location">
    <subcellularLocation>
        <location evidence="1">Membrane</location>
        <topology evidence="1">Multi-pass membrane protein</topology>
    </subcellularLocation>
</comment>
<feature type="transmembrane region" description="Helical" evidence="6">
    <location>
        <begin position="180"/>
        <end position="201"/>
    </location>
</feature>
<dbReference type="Pfam" id="PF01566">
    <property type="entry name" value="Nramp"/>
    <property type="match status" value="1"/>
</dbReference>
<dbReference type="GO" id="GO:0016020">
    <property type="term" value="C:membrane"/>
    <property type="evidence" value="ECO:0007669"/>
    <property type="project" value="UniProtKB-SubCell"/>
</dbReference>
<feature type="transmembrane region" description="Helical" evidence="6">
    <location>
        <begin position="340"/>
        <end position="362"/>
    </location>
</feature>
<keyword evidence="5 6" id="KW-0472">Membrane</keyword>
<evidence type="ECO:0000256" key="4">
    <source>
        <dbReference type="ARBA" id="ARBA00022989"/>
    </source>
</evidence>
<evidence type="ECO:0000256" key="1">
    <source>
        <dbReference type="ARBA" id="ARBA00004141"/>
    </source>
</evidence>